<dbReference type="OrthoDB" id="9815350at2"/>
<evidence type="ECO:0000313" key="10">
    <source>
        <dbReference type="EMBL" id="SDP77612.1"/>
    </source>
</evidence>
<sequence length="60" mass="6219">MYVCICAAVSEARVHACILAGARTAEEVGDRCQAGTGCGSCLDRIDDMLEDHTMAATNAA</sequence>
<dbReference type="Pfam" id="PF04324">
    <property type="entry name" value="Fer2_BFD"/>
    <property type="match status" value="1"/>
</dbReference>
<protein>
    <recommendedName>
        <fullName evidence="7">Bacterioferritin-associated ferredoxin</fullName>
    </recommendedName>
</protein>
<keyword evidence="6" id="KW-0411">Iron-sulfur</keyword>
<dbReference type="InterPro" id="IPR007419">
    <property type="entry name" value="BFD-like_2Fe2S-bd_dom"/>
</dbReference>
<dbReference type="AlphaFoldDB" id="A0A1H0VGD7"/>
<feature type="domain" description="BFD-like [2Fe-2S]-binding" evidence="9">
    <location>
        <begin position="2"/>
        <end position="50"/>
    </location>
</feature>
<dbReference type="InterPro" id="IPR052371">
    <property type="entry name" value="BFD-associated_ferredoxin"/>
</dbReference>
<dbReference type="EMBL" id="FNJB01000014">
    <property type="protein sequence ID" value="SDP77612.1"/>
    <property type="molecule type" value="Genomic_DNA"/>
</dbReference>
<dbReference type="PANTHER" id="PTHR37424">
    <property type="entry name" value="BACTERIOFERRITIN-ASSOCIATED FERREDOXIN"/>
    <property type="match status" value="1"/>
</dbReference>
<keyword evidence="3" id="KW-0479">Metal-binding</keyword>
<evidence type="ECO:0000256" key="7">
    <source>
        <dbReference type="ARBA" id="ARBA00039386"/>
    </source>
</evidence>
<keyword evidence="1" id="KW-0813">Transport</keyword>
<evidence type="ECO:0000256" key="5">
    <source>
        <dbReference type="ARBA" id="ARBA00023004"/>
    </source>
</evidence>
<keyword evidence="5" id="KW-0408">Iron</keyword>
<evidence type="ECO:0000256" key="3">
    <source>
        <dbReference type="ARBA" id="ARBA00022723"/>
    </source>
</evidence>
<reference evidence="11" key="1">
    <citation type="submission" date="2016-10" db="EMBL/GenBank/DDBJ databases">
        <authorList>
            <person name="Varghese N."/>
            <person name="Submissions S."/>
        </authorList>
    </citation>
    <scope>NUCLEOTIDE SEQUENCE [LARGE SCALE GENOMIC DNA]</scope>
    <source>
        <strain evidence="11">IBRC-M 10655</strain>
    </source>
</reference>
<organism evidence="10 11">
    <name type="scientific">Actinokineospora alba</name>
    <dbReference type="NCBI Taxonomy" id="504798"/>
    <lineage>
        <taxon>Bacteria</taxon>
        <taxon>Bacillati</taxon>
        <taxon>Actinomycetota</taxon>
        <taxon>Actinomycetes</taxon>
        <taxon>Pseudonocardiales</taxon>
        <taxon>Pseudonocardiaceae</taxon>
        <taxon>Actinokineospora</taxon>
    </lineage>
</organism>
<evidence type="ECO:0000256" key="2">
    <source>
        <dbReference type="ARBA" id="ARBA00022714"/>
    </source>
</evidence>
<dbReference type="InterPro" id="IPR041854">
    <property type="entry name" value="BFD-like_2Fe2S-bd_dom_sf"/>
</dbReference>
<dbReference type="STRING" id="504798.SAMN05421871_11216"/>
<evidence type="ECO:0000256" key="4">
    <source>
        <dbReference type="ARBA" id="ARBA00022982"/>
    </source>
</evidence>
<accession>A0A1H0VGD7</accession>
<evidence type="ECO:0000256" key="8">
    <source>
        <dbReference type="ARBA" id="ARBA00046332"/>
    </source>
</evidence>
<proteinExistence type="inferred from homology"/>
<evidence type="ECO:0000259" key="9">
    <source>
        <dbReference type="Pfam" id="PF04324"/>
    </source>
</evidence>
<name>A0A1H0VGD7_9PSEU</name>
<evidence type="ECO:0000256" key="1">
    <source>
        <dbReference type="ARBA" id="ARBA00022448"/>
    </source>
</evidence>
<dbReference type="RefSeq" id="WP_091382978.1">
    <property type="nucleotide sequence ID" value="NZ_FNDV01000012.1"/>
</dbReference>
<dbReference type="Gene3D" id="1.10.10.1100">
    <property type="entry name" value="BFD-like [2Fe-2S]-binding domain"/>
    <property type="match status" value="1"/>
</dbReference>
<dbReference type="GO" id="GO:0046872">
    <property type="term" value="F:metal ion binding"/>
    <property type="evidence" value="ECO:0007669"/>
    <property type="project" value="UniProtKB-KW"/>
</dbReference>
<keyword evidence="11" id="KW-1185">Reference proteome</keyword>
<dbReference type="Proteomes" id="UP000199651">
    <property type="component" value="Unassembled WGS sequence"/>
</dbReference>
<evidence type="ECO:0000313" key="11">
    <source>
        <dbReference type="Proteomes" id="UP000199651"/>
    </source>
</evidence>
<evidence type="ECO:0000256" key="6">
    <source>
        <dbReference type="ARBA" id="ARBA00023014"/>
    </source>
</evidence>
<keyword evidence="4" id="KW-0249">Electron transport</keyword>
<keyword evidence="2" id="KW-0001">2Fe-2S</keyword>
<dbReference type="GO" id="GO:0051537">
    <property type="term" value="F:2 iron, 2 sulfur cluster binding"/>
    <property type="evidence" value="ECO:0007669"/>
    <property type="project" value="UniProtKB-KW"/>
</dbReference>
<dbReference type="PANTHER" id="PTHR37424:SF1">
    <property type="entry name" value="BACTERIOFERRITIN-ASSOCIATED FERREDOXIN"/>
    <property type="match status" value="1"/>
</dbReference>
<gene>
    <name evidence="10" type="ORF">SAMN05192558_11416</name>
</gene>
<comment type="similarity">
    <text evidence="8">Belongs to the Bfd family.</text>
</comment>